<keyword evidence="1" id="KW-0175">Coiled coil</keyword>
<reference evidence="2" key="1">
    <citation type="submission" date="2022-08" db="EMBL/GenBank/DDBJ databases">
        <title>Complete genome of Mycoplasma iguanae type strain 2327.</title>
        <authorList>
            <person name="Spergser J."/>
        </authorList>
    </citation>
    <scope>NUCLEOTIDE SEQUENCE</scope>
    <source>
        <strain evidence="2">2327</strain>
    </source>
</reference>
<accession>A0ABY5RBK5</accession>
<feature type="coiled-coil region" evidence="1">
    <location>
        <begin position="386"/>
        <end position="420"/>
    </location>
</feature>
<dbReference type="RefSeq" id="WP_258210769.1">
    <property type="nucleotide sequence ID" value="NZ_CP102734.1"/>
</dbReference>
<evidence type="ECO:0000256" key="1">
    <source>
        <dbReference type="SAM" id="Coils"/>
    </source>
</evidence>
<evidence type="ECO:0000313" key="3">
    <source>
        <dbReference type="Proteomes" id="UP001059252"/>
    </source>
</evidence>
<dbReference type="EMBL" id="CP102734">
    <property type="protein sequence ID" value="UVD81595.1"/>
    <property type="molecule type" value="Genomic_DNA"/>
</dbReference>
<organism evidence="2 3">
    <name type="scientific">Mycoplasma iguanae</name>
    <dbReference type="NCBI Taxonomy" id="292461"/>
    <lineage>
        <taxon>Bacteria</taxon>
        <taxon>Bacillati</taxon>
        <taxon>Mycoplasmatota</taxon>
        <taxon>Mollicutes</taxon>
        <taxon>Mycoplasmataceae</taxon>
        <taxon>Mycoplasma</taxon>
    </lineage>
</organism>
<feature type="coiled-coil region" evidence="1">
    <location>
        <begin position="239"/>
        <end position="273"/>
    </location>
</feature>
<proteinExistence type="predicted"/>
<gene>
    <name evidence="2" type="ORF">NV226_02620</name>
</gene>
<dbReference type="Proteomes" id="UP001059252">
    <property type="component" value="Chromosome"/>
</dbReference>
<name>A0ABY5RBK5_9MOLU</name>
<sequence>MSKKAILIQNLKYRMKNEYLLKDISFHLSEKNHLGIIYNHQDENKIKIFTNILNYKDNHYQGNIFFYEKLKLKKPIKINDFDLPTFDLLNFNHFKNKKILDVFISIFFRLEPNKLILEKLMKNWKQFSISNNTFILNKEIALMIDFLKNQNKNFKEFIDKWTQPVEQHFKKIKLKNYKEFTTFLDSYIENRENFLKIAAENMVNNQNEIMSLYLNVPDNFYEKFSQINQNYPKISELLVDNEIEDINSLKNNLEELKNKIEELKNKINEKRITVYYFWKYLLEDFKKEIKFAKMSFKNSKNFYDKLFWFKKLKILKIQFSKIKKNRSDLWKLSIPEIIVLLKNLEKYNKEISDKTTFITLNLNNKSKYKIYLELKSLWDFNFYHYKIESKNELNVLSKELQQLEKDYQNLNSKAVKINDYNQEQLVKKISEETFYII</sequence>
<evidence type="ECO:0000313" key="2">
    <source>
        <dbReference type="EMBL" id="UVD81595.1"/>
    </source>
</evidence>
<protein>
    <submittedName>
        <fullName evidence="2">Uncharacterized protein</fullName>
    </submittedName>
</protein>
<keyword evidence="3" id="KW-1185">Reference proteome</keyword>